<feature type="region of interest" description="Disordered" evidence="2">
    <location>
        <begin position="506"/>
        <end position="584"/>
    </location>
</feature>
<feature type="compositionally biased region" description="Basic and acidic residues" evidence="2">
    <location>
        <begin position="388"/>
        <end position="399"/>
    </location>
</feature>
<dbReference type="VEuPathDB" id="FungiDB:AB675_393"/>
<name>A0A0N0NS04_9EURO</name>
<evidence type="ECO:0000259" key="3">
    <source>
        <dbReference type="PROSITE" id="PS50055"/>
    </source>
</evidence>
<feature type="domain" description="Tyrosine specific protein phosphatases" evidence="4">
    <location>
        <begin position="336"/>
        <end position="382"/>
    </location>
</feature>
<gene>
    <name evidence="5" type="ORF">AB675_393</name>
</gene>
<dbReference type="GO" id="GO:0004725">
    <property type="term" value="F:protein tyrosine phosphatase activity"/>
    <property type="evidence" value="ECO:0007669"/>
    <property type="project" value="InterPro"/>
</dbReference>
<feature type="region of interest" description="Disordered" evidence="2">
    <location>
        <begin position="387"/>
        <end position="450"/>
    </location>
</feature>
<dbReference type="Proteomes" id="UP000038010">
    <property type="component" value="Unassembled WGS sequence"/>
</dbReference>
<dbReference type="PROSITE" id="PS00383">
    <property type="entry name" value="TYR_PHOSPHATASE_1"/>
    <property type="match status" value="1"/>
</dbReference>
<keyword evidence="6" id="KW-1185">Reference proteome</keyword>
<dbReference type="InterPro" id="IPR003595">
    <property type="entry name" value="Tyr_Pase_cat"/>
</dbReference>
<dbReference type="Gene3D" id="3.90.190.10">
    <property type="entry name" value="Protein tyrosine phosphatase superfamily"/>
    <property type="match status" value="1"/>
</dbReference>
<dbReference type="PRINTS" id="PR00700">
    <property type="entry name" value="PRTYPHPHTASE"/>
</dbReference>
<dbReference type="PANTHER" id="PTHR19134">
    <property type="entry name" value="RECEPTOR-TYPE TYROSINE-PROTEIN PHOSPHATASE"/>
    <property type="match status" value="1"/>
</dbReference>
<dbReference type="PANTHER" id="PTHR19134:SF449">
    <property type="entry name" value="TYROSINE-PROTEIN PHOSPHATASE 1"/>
    <property type="match status" value="1"/>
</dbReference>
<accession>A0A0N0NS04</accession>
<dbReference type="SMART" id="SM00404">
    <property type="entry name" value="PTPc_motif"/>
    <property type="match status" value="1"/>
</dbReference>
<proteinExistence type="inferred from homology"/>
<dbReference type="STRING" id="1664694.A0A0N0NS04"/>
<dbReference type="SMART" id="SM00194">
    <property type="entry name" value="PTPc"/>
    <property type="match status" value="1"/>
</dbReference>
<reference evidence="5 6" key="1">
    <citation type="submission" date="2015-06" db="EMBL/GenBank/DDBJ databases">
        <title>Draft genome of the ant-associated black yeast Phialophora attae CBS 131958.</title>
        <authorList>
            <person name="Moreno L.F."/>
            <person name="Stielow B.J."/>
            <person name="de Hoog S."/>
            <person name="Vicente V.A."/>
            <person name="Weiss V.A."/>
            <person name="de Vries M."/>
            <person name="Cruz L.M."/>
            <person name="Souza E.M."/>
        </authorList>
    </citation>
    <scope>NUCLEOTIDE SEQUENCE [LARGE SCALE GENOMIC DNA]</scope>
    <source>
        <strain evidence="5 6">CBS 131958</strain>
    </source>
</reference>
<sequence>MPQSLDLGSDLKERKRPRDHSRDSRRASGKSGTAKANTNHQAPTVDEAAMRRSLRMPAYLSKSKSEISEAFLDLEWKQRYRVAGALQDADSPFKLDKSAKVTQRNRYGNIQPWADSRIQLRTPIGGSDYINASPIRLQSISRRAIKQLKRTSSTASASSIKTGGEYSYIATQGPKDGQFSHFWHMVMQESIGDTGVIIMLTPCYEGNKEKCAQYFPFDKARPIVLAPEQRNASNSDVVTAIREDGDLFLNSPYRTTGSNLFRSDPQIPTDGNTTETNHVPLPDMTEAGTVELLSSTYDAEIGCVVRTLKLTIGSQEKTVIHYLYEHWPDFGKPEAEERAALLRLMKKSKEDAGESPRVVHCSAGVGRTGTFVALDFLTAELSAGRLASRTEDPTERDATTSDSKVTNNTTAEQGTGKPNDPPTDNTTYGKSGIARSKITTPELKQGEGTSITGDLIHDTVDALRQQRMMMVMNEVQYSLLYEVVRDAFLDMYAEKATGAVVVPGTDDGDRTAKAAKKSAGSQGDGEEMVLSPSSPIRSQDGEVDSDADTEIAGMTPRPEDVKGEHDPYAEVAPERIRQNLGLKG</sequence>
<dbReference type="AlphaFoldDB" id="A0A0N0NS04"/>
<comment type="caution">
    <text evidence="5">The sequence shown here is derived from an EMBL/GenBank/DDBJ whole genome shotgun (WGS) entry which is preliminary data.</text>
</comment>
<evidence type="ECO:0000313" key="5">
    <source>
        <dbReference type="EMBL" id="KPI45439.1"/>
    </source>
</evidence>
<dbReference type="OrthoDB" id="10253954at2759"/>
<evidence type="ECO:0000256" key="2">
    <source>
        <dbReference type="SAM" id="MobiDB-lite"/>
    </source>
</evidence>
<dbReference type="SUPFAM" id="SSF52799">
    <property type="entry name" value="(Phosphotyrosine protein) phosphatases II"/>
    <property type="match status" value="1"/>
</dbReference>
<dbReference type="InterPro" id="IPR016130">
    <property type="entry name" value="Tyr_Pase_AS"/>
</dbReference>
<evidence type="ECO:0000256" key="1">
    <source>
        <dbReference type="ARBA" id="ARBA00009649"/>
    </source>
</evidence>
<organism evidence="5 6">
    <name type="scientific">Cyphellophora attinorum</name>
    <dbReference type="NCBI Taxonomy" id="1664694"/>
    <lineage>
        <taxon>Eukaryota</taxon>
        <taxon>Fungi</taxon>
        <taxon>Dikarya</taxon>
        <taxon>Ascomycota</taxon>
        <taxon>Pezizomycotina</taxon>
        <taxon>Eurotiomycetes</taxon>
        <taxon>Chaetothyriomycetidae</taxon>
        <taxon>Chaetothyriales</taxon>
        <taxon>Cyphellophoraceae</taxon>
        <taxon>Cyphellophora</taxon>
    </lineage>
</organism>
<dbReference type="RefSeq" id="XP_018005402.1">
    <property type="nucleotide sequence ID" value="XM_018144037.1"/>
</dbReference>
<dbReference type="PROSITE" id="PS50055">
    <property type="entry name" value="TYR_PHOSPHATASE_PTP"/>
    <property type="match status" value="1"/>
</dbReference>
<dbReference type="InterPro" id="IPR000387">
    <property type="entry name" value="Tyr_Pase_dom"/>
</dbReference>
<feature type="compositionally biased region" description="Polar residues" evidence="2">
    <location>
        <begin position="400"/>
        <end position="413"/>
    </location>
</feature>
<dbReference type="Pfam" id="PF00102">
    <property type="entry name" value="Y_phosphatase"/>
    <property type="match status" value="2"/>
</dbReference>
<dbReference type="EMBL" id="LFJN01000001">
    <property type="protein sequence ID" value="KPI45439.1"/>
    <property type="molecule type" value="Genomic_DNA"/>
</dbReference>
<comment type="similarity">
    <text evidence="1">Belongs to the protein-tyrosine phosphatase family. Non-receptor class subfamily.</text>
</comment>
<dbReference type="InterPro" id="IPR050348">
    <property type="entry name" value="Protein-Tyr_Phosphatase"/>
</dbReference>
<feature type="compositionally biased region" description="Basic and acidic residues" evidence="2">
    <location>
        <begin position="557"/>
        <end position="577"/>
    </location>
</feature>
<feature type="domain" description="Tyrosine-protein phosphatase" evidence="3">
    <location>
        <begin position="104"/>
        <end position="487"/>
    </location>
</feature>
<evidence type="ECO:0000259" key="4">
    <source>
        <dbReference type="PROSITE" id="PS50056"/>
    </source>
</evidence>
<protein>
    <submittedName>
        <fullName evidence="5">Tyrosine-protein phosphatase 1</fullName>
    </submittedName>
</protein>
<feature type="region of interest" description="Disordered" evidence="2">
    <location>
        <begin position="1"/>
        <end position="49"/>
    </location>
</feature>
<dbReference type="GeneID" id="28735906"/>
<dbReference type="InterPro" id="IPR029021">
    <property type="entry name" value="Prot-tyrosine_phosphatase-like"/>
</dbReference>
<dbReference type="InterPro" id="IPR000242">
    <property type="entry name" value="PTP_cat"/>
</dbReference>
<dbReference type="PROSITE" id="PS50056">
    <property type="entry name" value="TYR_PHOSPHATASE_2"/>
    <property type="match status" value="1"/>
</dbReference>
<feature type="compositionally biased region" description="Polar residues" evidence="2">
    <location>
        <begin position="30"/>
        <end position="42"/>
    </location>
</feature>
<evidence type="ECO:0000313" key="6">
    <source>
        <dbReference type="Proteomes" id="UP000038010"/>
    </source>
</evidence>
<feature type="region of interest" description="Disordered" evidence="2">
    <location>
        <begin position="259"/>
        <end position="282"/>
    </location>
</feature>